<dbReference type="InterPro" id="IPR056125">
    <property type="entry name" value="DUF7708"/>
</dbReference>
<dbReference type="EMBL" id="MU864422">
    <property type="protein sequence ID" value="KAK4186523.1"/>
    <property type="molecule type" value="Genomic_DNA"/>
</dbReference>
<evidence type="ECO:0000259" key="2">
    <source>
        <dbReference type="Pfam" id="PF24809"/>
    </source>
</evidence>
<evidence type="ECO:0000313" key="5">
    <source>
        <dbReference type="Proteomes" id="UP001302126"/>
    </source>
</evidence>
<sequence>PRFSPCHTLDVAVQASAELLSVIWAPLRIILQASSNVIAAFDGVVEILADIGMTLPTFERFAALFPQNENIRRALCLFFEHILDLYSTLLKFVSSSGLQTVIEAVWPSLRLKVGQIKENMERHKLLTTANVTLEEIVQADDTRKKVLKEIERAEEFRDQQTFTRIRRELQQVVYATQATQYPATKLCRLGKTYITAHVVKRLQDAGQRVFFAFLSYEDKQSGEPLPVLHSLLLQAVQRDSALRLLLYDADESDHDKLVQDISFVQKQLRTVLECIGLAIVVLDGLDELDEKFRGSLLTAILESYITDESKDIRREIQEYGADEKTCKQIMQALQAIAAKAEGTFLYAKLMMDVVEEYRTPEEIQEEMNNLPDGLDQA</sequence>
<evidence type="ECO:0000256" key="1">
    <source>
        <dbReference type="ARBA" id="ARBA00022737"/>
    </source>
</evidence>
<dbReference type="AlphaFoldDB" id="A0AAN6WRR2"/>
<feature type="domain" description="DUF7708" evidence="2">
    <location>
        <begin position="9"/>
        <end position="122"/>
    </location>
</feature>
<organism evidence="4 5">
    <name type="scientific">Podospora australis</name>
    <dbReference type="NCBI Taxonomy" id="1536484"/>
    <lineage>
        <taxon>Eukaryota</taxon>
        <taxon>Fungi</taxon>
        <taxon>Dikarya</taxon>
        <taxon>Ascomycota</taxon>
        <taxon>Pezizomycotina</taxon>
        <taxon>Sordariomycetes</taxon>
        <taxon>Sordariomycetidae</taxon>
        <taxon>Sordariales</taxon>
        <taxon>Podosporaceae</taxon>
        <taxon>Podospora</taxon>
    </lineage>
</organism>
<feature type="non-terminal residue" evidence="4">
    <location>
        <position position="1"/>
    </location>
</feature>
<protein>
    <recommendedName>
        <fullName evidence="6">NACHT domain-containing protein</fullName>
    </recommendedName>
</protein>
<keyword evidence="1" id="KW-0677">Repeat</keyword>
<dbReference type="PANTHER" id="PTHR10039:SF14">
    <property type="entry name" value="NACHT DOMAIN-CONTAINING PROTEIN"/>
    <property type="match status" value="1"/>
</dbReference>
<dbReference type="InterPro" id="IPR056884">
    <property type="entry name" value="NPHP3-like_N"/>
</dbReference>
<evidence type="ECO:0008006" key="6">
    <source>
        <dbReference type="Google" id="ProtNLM"/>
    </source>
</evidence>
<gene>
    <name evidence="4" type="ORF">QBC35DRAFT_554028</name>
</gene>
<evidence type="ECO:0000313" key="4">
    <source>
        <dbReference type="EMBL" id="KAK4186523.1"/>
    </source>
</evidence>
<dbReference type="Pfam" id="PF24883">
    <property type="entry name" value="NPHP3_N"/>
    <property type="match status" value="1"/>
</dbReference>
<proteinExistence type="predicted"/>
<evidence type="ECO:0000259" key="3">
    <source>
        <dbReference type="Pfam" id="PF24883"/>
    </source>
</evidence>
<keyword evidence="5" id="KW-1185">Reference proteome</keyword>
<dbReference type="PANTHER" id="PTHR10039">
    <property type="entry name" value="AMELOGENIN"/>
    <property type="match status" value="1"/>
</dbReference>
<dbReference type="Proteomes" id="UP001302126">
    <property type="component" value="Unassembled WGS sequence"/>
</dbReference>
<accession>A0AAN6WRR2</accession>
<reference evidence="4" key="1">
    <citation type="journal article" date="2023" name="Mol. Phylogenet. Evol.">
        <title>Genome-scale phylogeny and comparative genomics of the fungal order Sordariales.</title>
        <authorList>
            <person name="Hensen N."/>
            <person name="Bonometti L."/>
            <person name="Westerberg I."/>
            <person name="Brannstrom I.O."/>
            <person name="Guillou S."/>
            <person name="Cros-Aarteil S."/>
            <person name="Calhoun S."/>
            <person name="Haridas S."/>
            <person name="Kuo A."/>
            <person name="Mondo S."/>
            <person name="Pangilinan J."/>
            <person name="Riley R."/>
            <person name="LaButti K."/>
            <person name="Andreopoulos B."/>
            <person name="Lipzen A."/>
            <person name="Chen C."/>
            <person name="Yan M."/>
            <person name="Daum C."/>
            <person name="Ng V."/>
            <person name="Clum A."/>
            <person name="Steindorff A."/>
            <person name="Ohm R.A."/>
            <person name="Martin F."/>
            <person name="Silar P."/>
            <person name="Natvig D.O."/>
            <person name="Lalanne C."/>
            <person name="Gautier V."/>
            <person name="Ament-Velasquez S.L."/>
            <person name="Kruys A."/>
            <person name="Hutchinson M.I."/>
            <person name="Powell A.J."/>
            <person name="Barry K."/>
            <person name="Miller A.N."/>
            <person name="Grigoriev I.V."/>
            <person name="Debuchy R."/>
            <person name="Gladieux P."/>
            <person name="Hiltunen Thoren M."/>
            <person name="Johannesson H."/>
        </authorList>
    </citation>
    <scope>NUCLEOTIDE SEQUENCE</scope>
    <source>
        <strain evidence="4">PSN309</strain>
    </source>
</reference>
<reference evidence="4" key="2">
    <citation type="submission" date="2023-05" db="EMBL/GenBank/DDBJ databases">
        <authorList>
            <consortium name="Lawrence Berkeley National Laboratory"/>
            <person name="Steindorff A."/>
            <person name="Hensen N."/>
            <person name="Bonometti L."/>
            <person name="Westerberg I."/>
            <person name="Brannstrom I.O."/>
            <person name="Guillou S."/>
            <person name="Cros-Aarteil S."/>
            <person name="Calhoun S."/>
            <person name="Haridas S."/>
            <person name="Kuo A."/>
            <person name="Mondo S."/>
            <person name="Pangilinan J."/>
            <person name="Riley R."/>
            <person name="Labutti K."/>
            <person name="Andreopoulos B."/>
            <person name="Lipzen A."/>
            <person name="Chen C."/>
            <person name="Yanf M."/>
            <person name="Daum C."/>
            <person name="Ng V."/>
            <person name="Clum A."/>
            <person name="Ohm R."/>
            <person name="Martin F."/>
            <person name="Silar P."/>
            <person name="Natvig D."/>
            <person name="Lalanne C."/>
            <person name="Gautier V."/>
            <person name="Ament-Velasquez S.L."/>
            <person name="Kruys A."/>
            <person name="Hutchinson M.I."/>
            <person name="Powell A.J."/>
            <person name="Barry K."/>
            <person name="Miller A.N."/>
            <person name="Grigoriev I.V."/>
            <person name="Debuchy R."/>
            <person name="Gladieux P."/>
            <person name="Thoren M.H."/>
            <person name="Johannesson H."/>
        </authorList>
    </citation>
    <scope>NUCLEOTIDE SEQUENCE</scope>
    <source>
        <strain evidence="4">PSN309</strain>
    </source>
</reference>
<name>A0AAN6WRR2_9PEZI</name>
<comment type="caution">
    <text evidence="4">The sequence shown here is derived from an EMBL/GenBank/DDBJ whole genome shotgun (WGS) entry which is preliminary data.</text>
</comment>
<feature type="domain" description="Nephrocystin 3-like N-terminal" evidence="3">
    <location>
        <begin position="190"/>
        <end position="309"/>
    </location>
</feature>
<dbReference type="Pfam" id="PF24809">
    <property type="entry name" value="DUF7708"/>
    <property type="match status" value="1"/>
</dbReference>